<dbReference type="PANTHER" id="PTHR30035">
    <property type="entry name" value="LIPOPROTEIN VACJ-RELATED"/>
    <property type="match status" value="1"/>
</dbReference>
<keyword evidence="2 4" id="KW-0732">Signal</keyword>
<dbReference type="OrthoDB" id="9785326at2"/>
<reference evidence="5 6" key="1">
    <citation type="submission" date="2019-06" db="EMBL/GenBank/DDBJ databases">
        <title>A novel bacterium of genus Marinomonas, isolated from coastal sand.</title>
        <authorList>
            <person name="Huang H."/>
            <person name="Mo K."/>
            <person name="Hu Y."/>
        </authorList>
    </citation>
    <scope>NUCLEOTIDE SEQUENCE [LARGE SCALE GENOMIC DNA]</scope>
    <source>
        <strain evidence="5 6">HB171799</strain>
    </source>
</reference>
<evidence type="ECO:0000313" key="5">
    <source>
        <dbReference type="EMBL" id="TPE48459.1"/>
    </source>
</evidence>
<keyword evidence="6" id="KW-1185">Reference proteome</keyword>
<dbReference type="EMBL" id="VFRR01000032">
    <property type="protein sequence ID" value="TPE48459.1"/>
    <property type="molecule type" value="Genomic_DNA"/>
</dbReference>
<comment type="similarity">
    <text evidence="1">Belongs to the MlaA family.</text>
</comment>
<feature type="region of interest" description="Disordered" evidence="3">
    <location>
        <begin position="229"/>
        <end position="261"/>
    </location>
</feature>
<evidence type="ECO:0000256" key="3">
    <source>
        <dbReference type="SAM" id="MobiDB-lite"/>
    </source>
</evidence>
<gene>
    <name evidence="5" type="ORF">FJM67_13370</name>
</gene>
<feature type="compositionally biased region" description="Acidic residues" evidence="3">
    <location>
        <begin position="231"/>
        <end position="261"/>
    </location>
</feature>
<feature type="signal peptide" evidence="4">
    <location>
        <begin position="1"/>
        <end position="23"/>
    </location>
</feature>
<dbReference type="GO" id="GO:0120010">
    <property type="term" value="P:intermembrane phospholipid transfer"/>
    <property type="evidence" value="ECO:0007669"/>
    <property type="project" value="TreeGrafter"/>
</dbReference>
<dbReference type="Pfam" id="PF04333">
    <property type="entry name" value="MlaA"/>
    <property type="match status" value="1"/>
</dbReference>
<name>A0A501WFX2_9GAMM</name>
<evidence type="ECO:0000256" key="2">
    <source>
        <dbReference type="ARBA" id="ARBA00022729"/>
    </source>
</evidence>
<proteinExistence type="inferred from homology"/>
<comment type="caution">
    <text evidence="5">The sequence shown here is derived from an EMBL/GenBank/DDBJ whole genome shotgun (WGS) entry which is preliminary data.</text>
</comment>
<sequence length="261" mass="29223">MKIKTGLLFAIITTATLASPAYSEEDPWENYNRAIFRFNEGMDALLLKPIAQGYDTVTPDPVQKGVSNFFNNLLEVTNITNNLLQGKWDQTASSTFRFLINSTAGWFGIFDVASELGLKRYEEDFGQTLGYWGVDSGPYVVLPFLGGSTLRDTVAMPVDWANYDVKGDFGLTNQEQWQTRGVDLIQIRAQYLNAEGFIFGDRYSFLRDVYLQSRAGAVLDGQFGTTAADTQVDDGVAEDGWGDESWEDDGWGDEEWDDATW</sequence>
<organism evidence="5 6">
    <name type="scientific">Maribrevibacterium harenarium</name>
    <dbReference type="NCBI Taxonomy" id="2589817"/>
    <lineage>
        <taxon>Bacteria</taxon>
        <taxon>Pseudomonadati</taxon>
        <taxon>Pseudomonadota</taxon>
        <taxon>Gammaproteobacteria</taxon>
        <taxon>Oceanospirillales</taxon>
        <taxon>Oceanospirillaceae</taxon>
        <taxon>Maribrevibacterium</taxon>
    </lineage>
</organism>
<dbReference type="GO" id="GO:0016020">
    <property type="term" value="C:membrane"/>
    <property type="evidence" value="ECO:0007669"/>
    <property type="project" value="InterPro"/>
</dbReference>
<keyword evidence="5" id="KW-0449">Lipoprotein</keyword>
<evidence type="ECO:0000256" key="1">
    <source>
        <dbReference type="ARBA" id="ARBA00010634"/>
    </source>
</evidence>
<evidence type="ECO:0000313" key="6">
    <source>
        <dbReference type="Proteomes" id="UP000315901"/>
    </source>
</evidence>
<feature type="chain" id="PRO_5021195833" evidence="4">
    <location>
        <begin position="24"/>
        <end position="261"/>
    </location>
</feature>
<dbReference type="Proteomes" id="UP000315901">
    <property type="component" value="Unassembled WGS sequence"/>
</dbReference>
<protein>
    <submittedName>
        <fullName evidence="5">VacJ family lipoprotein</fullName>
    </submittedName>
</protein>
<dbReference type="PANTHER" id="PTHR30035:SF3">
    <property type="entry name" value="INTERMEMBRANE PHOSPHOLIPID TRANSPORT SYSTEM LIPOPROTEIN MLAA"/>
    <property type="match status" value="1"/>
</dbReference>
<dbReference type="PRINTS" id="PR01805">
    <property type="entry name" value="VACJLIPOPROT"/>
</dbReference>
<evidence type="ECO:0000256" key="4">
    <source>
        <dbReference type="SAM" id="SignalP"/>
    </source>
</evidence>
<dbReference type="RefSeq" id="WP_140590136.1">
    <property type="nucleotide sequence ID" value="NZ_VFRR01000032.1"/>
</dbReference>
<dbReference type="InterPro" id="IPR007428">
    <property type="entry name" value="MlaA"/>
</dbReference>
<accession>A0A501WFX2</accession>
<dbReference type="AlphaFoldDB" id="A0A501WFX2"/>